<reference evidence="19" key="2">
    <citation type="submission" date="2025-08" db="UniProtKB">
        <authorList>
            <consortium name="Ensembl"/>
        </authorList>
    </citation>
    <scope>IDENTIFICATION</scope>
</reference>
<reference evidence="19" key="1">
    <citation type="submission" date="2019-06" db="EMBL/GenBank/DDBJ databases">
        <title>G10K-VGP Goodes thornscrub tortoise genome, primary haplotype.</title>
        <authorList>
            <person name="Murphy B."/>
            <person name="Edwards T."/>
            <person name="Rhie A."/>
            <person name="Koren S."/>
            <person name="Phillippy A."/>
            <person name="Fedrigo O."/>
            <person name="Haase B."/>
            <person name="Mountcastle J."/>
            <person name="Lewin H."/>
            <person name="Damas J."/>
            <person name="Howe K."/>
            <person name="Formenti G."/>
            <person name="Myers G."/>
            <person name="Durbin R."/>
            <person name="Jarvis E.D."/>
        </authorList>
    </citation>
    <scope>NUCLEOTIDE SEQUENCE [LARGE SCALE GENOMIC DNA]</scope>
</reference>
<evidence type="ECO:0000313" key="20">
    <source>
        <dbReference type="Proteomes" id="UP000694390"/>
    </source>
</evidence>
<dbReference type="InterPro" id="IPR007110">
    <property type="entry name" value="Ig-like_dom"/>
</dbReference>
<evidence type="ECO:0000259" key="18">
    <source>
        <dbReference type="PROSITE" id="PS51004"/>
    </source>
</evidence>
<feature type="domain" description="Sema" evidence="18">
    <location>
        <begin position="13"/>
        <end position="478"/>
    </location>
</feature>
<dbReference type="AlphaFoldDB" id="A0A8C4VI59"/>
<dbReference type="GO" id="GO:0150052">
    <property type="term" value="P:regulation of postsynapse assembly"/>
    <property type="evidence" value="ECO:0007669"/>
    <property type="project" value="Ensembl"/>
</dbReference>
<dbReference type="Gene3D" id="2.130.10.10">
    <property type="entry name" value="YVTN repeat-like/Quinoprotein amine dehydrogenase"/>
    <property type="match status" value="1"/>
</dbReference>
<evidence type="ECO:0000256" key="15">
    <source>
        <dbReference type="SAM" id="MobiDB-lite"/>
    </source>
</evidence>
<feature type="region of interest" description="Disordered" evidence="15">
    <location>
        <begin position="732"/>
        <end position="776"/>
    </location>
</feature>
<dbReference type="Pfam" id="PF01403">
    <property type="entry name" value="Sema"/>
    <property type="match status" value="1"/>
</dbReference>
<dbReference type="GO" id="GO:0007411">
    <property type="term" value="P:axon guidance"/>
    <property type="evidence" value="ECO:0007669"/>
    <property type="project" value="TreeGrafter"/>
</dbReference>
<keyword evidence="12" id="KW-0325">Glycoprotein</keyword>
<dbReference type="PANTHER" id="PTHR11036:SF16">
    <property type="entry name" value="SEMAPHORIN-4C"/>
    <property type="match status" value="1"/>
</dbReference>
<keyword evidence="11" id="KW-1015">Disulfide bond</keyword>
<keyword evidence="3" id="KW-0217">Developmental protein</keyword>
<dbReference type="GO" id="GO:0071526">
    <property type="term" value="P:semaphorin-plexin signaling pathway"/>
    <property type="evidence" value="ECO:0007669"/>
    <property type="project" value="Ensembl"/>
</dbReference>
<evidence type="ECO:0000256" key="14">
    <source>
        <dbReference type="PROSITE-ProRule" id="PRU00352"/>
    </source>
</evidence>
<evidence type="ECO:0000256" key="8">
    <source>
        <dbReference type="ARBA" id="ARBA00022902"/>
    </source>
</evidence>
<dbReference type="SUPFAM" id="SSF103575">
    <property type="entry name" value="Plexin repeat"/>
    <property type="match status" value="1"/>
</dbReference>
<dbReference type="Gene3D" id="2.60.40.10">
    <property type="entry name" value="Immunoglobulins"/>
    <property type="match status" value="1"/>
</dbReference>
<evidence type="ECO:0000256" key="12">
    <source>
        <dbReference type="ARBA" id="ARBA00023180"/>
    </source>
</evidence>
<comment type="subcellular location">
    <subcellularLocation>
        <location evidence="1">Membrane</location>
        <topology evidence="1">Single-pass type I membrane protein</topology>
    </subcellularLocation>
</comment>
<dbReference type="FunFam" id="2.60.40.10:FF:001170">
    <property type="entry name" value="Sema domain, immunoglobulin domain (Ig), short basic domain, secreted, (Semaphorin) 3F"/>
    <property type="match status" value="1"/>
</dbReference>
<protein>
    <submittedName>
        <fullName evidence="19">Semaphorin 4C</fullName>
    </submittedName>
</protein>
<dbReference type="GO" id="GO:0021549">
    <property type="term" value="P:cerebellum development"/>
    <property type="evidence" value="ECO:0007669"/>
    <property type="project" value="Ensembl"/>
</dbReference>
<dbReference type="GO" id="GO:0030672">
    <property type="term" value="C:synaptic vesicle membrane"/>
    <property type="evidence" value="ECO:0007669"/>
    <property type="project" value="Ensembl"/>
</dbReference>
<gene>
    <name evidence="19" type="primary">SEMA4C</name>
</gene>
<keyword evidence="20" id="KW-1185">Reference proteome</keyword>
<dbReference type="GO" id="GO:0032874">
    <property type="term" value="P:positive regulation of stress-activated MAPK cascade"/>
    <property type="evidence" value="ECO:0007669"/>
    <property type="project" value="Ensembl"/>
</dbReference>
<dbReference type="InterPro" id="IPR001627">
    <property type="entry name" value="Semap_dom"/>
</dbReference>
<evidence type="ECO:0000256" key="13">
    <source>
        <dbReference type="ARBA" id="ARBA00023319"/>
    </source>
</evidence>
<dbReference type="FunFam" id="2.130.10.10:FF:000033">
    <property type="entry name" value="Semaphorin 4B"/>
    <property type="match status" value="1"/>
</dbReference>
<reference evidence="19" key="3">
    <citation type="submission" date="2025-09" db="UniProtKB">
        <authorList>
            <consortium name="Ensembl"/>
        </authorList>
    </citation>
    <scope>IDENTIFICATION</scope>
</reference>
<dbReference type="InterPro" id="IPR036179">
    <property type="entry name" value="Ig-like_dom_sf"/>
</dbReference>
<dbReference type="SUPFAM" id="SSF48726">
    <property type="entry name" value="Immunoglobulin"/>
    <property type="match status" value="1"/>
</dbReference>
<sequence>MPDRRGIPGEGLPATAVQGELKDVAKRFSKAGVSHYMTLTLGEAERVLYVGAREAIFALATGTMELKAAISWEAPTEKKVECIQKGKNNQTDCFNYIRFLQSYNSSHLYACGTFAFQPKCTYIVSMSSFSLNRLAFEDGKGKCPYDPAKGHTGLIVDGELYSATLNNFLGTEPVILRNLGPHYSMKTEYLASWLNEPHFVGSAYVQESVGSPSGDDDKVYFFFSERAVEYDCYAEQVVARVARVCKGDVGGARTLQKKWTTFLKARLVCSIPEQQLHFNRLQAVYTLEGTTWHDTTFFGLFQARWGDVDVSAVCQYHIEDVRKAFEGPYKEYREQAQKWGRYSDQVPSPRPGACITDWHRQNGVASSLELPDNTLNFAKKHPLMDEPVLPRHGRPLLLKKDTNFTRLVVDRVRGLDGASYNVLFIGTGDGWLHKALVLPSRVHLVEELQIIEPVQPIESLVLKLLFAGSHSQVVRLSLADCAKYRSCADCVLAKDPYCAWSRNTSRCLRADGSDGSLLVQDVVNADTALCNLLRAPPSVNVTPKNITVVAGTDLVLPCRLISNLARARWTFNGRELAEDHASVLYDARLQALVILGTGPQHGGAYRCFSEEQGTHLAAEGYMVSVVAGPAATLEARAPLESLGLVWMVAIALGALCLVLLLVVLSLRRRLREELAKGTKAVESTLVYPIELPKSPPSPKFVPSATSDSDEKLWDPASYYYSDGSLKIVPGHAMCQNGSATPSPPANGIPGQPLASPPPHSPNRIHLGSVRGSSSNGYIRLQLGAEERPGYSDLAEELRRKLQQRQALPDSNPEESSV</sequence>
<dbReference type="Proteomes" id="UP000694390">
    <property type="component" value="Chromosome 2"/>
</dbReference>
<organism evidence="19 20">
    <name type="scientific">Gopherus evgoodei</name>
    <name type="common">Goodes thornscrub tortoise</name>
    <dbReference type="NCBI Taxonomy" id="1825980"/>
    <lineage>
        <taxon>Eukaryota</taxon>
        <taxon>Metazoa</taxon>
        <taxon>Chordata</taxon>
        <taxon>Craniata</taxon>
        <taxon>Vertebrata</taxon>
        <taxon>Euteleostomi</taxon>
        <taxon>Archelosauria</taxon>
        <taxon>Testudinata</taxon>
        <taxon>Testudines</taxon>
        <taxon>Cryptodira</taxon>
        <taxon>Durocryptodira</taxon>
        <taxon>Testudinoidea</taxon>
        <taxon>Testudinidae</taxon>
        <taxon>Gopherus</taxon>
    </lineage>
</organism>
<dbReference type="GO" id="GO:0098839">
    <property type="term" value="C:postsynaptic density membrane"/>
    <property type="evidence" value="ECO:0007669"/>
    <property type="project" value="Ensembl"/>
</dbReference>
<evidence type="ECO:0000256" key="5">
    <source>
        <dbReference type="ARBA" id="ARBA00022692"/>
    </source>
</evidence>
<comment type="similarity">
    <text evidence="2">Belongs to the semaphorin family.</text>
</comment>
<dbReference type="PROSITE" id="PS50835">
    <property type="entry name" value="IG_LIKE"/>
    <property type="match status" value="1"/>
</dbReference>
<keyword evidence="9 16" id="KW-1133">Transmembrane helix</keyword>
<comment type="caution">
    <text evidence="14">Lacks conserved residue(s) required for the propagation of feature annotation.</text>
</comment>
<keyword evidence="4" id="KW-0597">Phosphoprotein</keyword>
<keyword evidence="10 16" id="KW-0472">Membrane</keyword>
<dbReference type="GeneTree" id="ENSGT00940000159885"/>
<evidence type="ECO:0000313" key="19">
    <source>
        <dbReference type="Ensembl" id="ENSGEVP00005002291.1"/>
    </source>
</evidence>
<keyword evidence="5 16" id="KW-0812">Transmembrane</keyword>
<dbReference type="Pfam" id="PF01437">
    <property type="entry name" value="PSI"/>
    <property type="match status" value="1"/>
</dbReference>
<evidence type="ECO:0000256" key="7">
    <source>
        <dbReference type="ARBA" id="ARBA00022782"/>
    </source>
</evidence>
<proteinExistence type="inferred from homology"/>
<keyword evidence="6" id="KW-0732">Signal</keyword>
<evidence type="ECO:0000256" key="9">
    <source>
        <dbReference type="ARBA" id="ARBA00022989"/>
    </source>
</evidence>
<evidence type="ECO:0000256" key="1">
    <source>
        <dbReference type="ARBA" id="ARBA00004479"/>
    </source>
</evidence>
<evidence type="ECO:0000256" key="2">
    <source>
        <dbReference type="ARBA" id="ARBA00009492"/>
    </source>
</evidence>
<dbReference type="GO" id="GO:0001755">
    <property type="term" value="P:neural crest cell migration"/>
    <property type="evidence" value="ECO:0007669"/>
    <property type="project" value="TreeGrafter"/>
</dbReference>
<dbReference type="GO" id="GO:0042692">
    <property type="term" value="P:muscle cell differentiation"/>
    <property type="evidence" value="ECO:0007669"/>
    <property type="project" value="Ensembl"/>
</dbReference>
<evidence type="ECO:0000259" key="17">
    <source>
        <dbReference type="PROSITE" id="PS50835"/>
    </source>
</evidence>
<keyword evidence="13" id="KW-0393">Immunoglobulin domain</keyword>
<evidence type="ECO:0000256" key="16">
    <source>
        <dbReference type="SAM" id="Phobius"/>
    </source>
</evidence>
<dbReference type="GO" id="GO:0098978">
    <property type="term" value="C:glutamatergic synapse"/>
    <property type="evidence" value="ECO:0007669"/>
    <property type="project" value="Ensembl"/>
</dbReference>
<evidence type="ECO:0000256" key="6">
    <source>
        <dbReference type="ARBA" id="ARBA00022729"/>
    </source>
</evidence>
<keyword evidence="7" id="KW-0221">Differentiation</keyword>
<evidence type="ECO:0000256" key="4">
    <source>
        <dbReference type="ARBA" id="ARBA00022553"/>
    </source>
</evidence>
<name>A0A8C4VI59_9SAUR</name>
<dbReference type="Gene3D" id="3.30.1680.10">
    <property type="entry name" value="ligand-binding face of the semaphorins, domain 2"/>
    <property type="match status" value="1"/>
</dbReference>
<dbReference type="GO" id="GO:0030215">
    <property type="term" value="F:semaphorin receptor binding"/>
    <property type="evidence" value="ECO:0007669"/>
    <property type="project" value="InterPro"/>
</dbReference>
<evidence type="ECO:0000256" key="10">
    <source>
        <dbReference type="ARBA" id="ARBA00023136"/>
    </source>
</evidence>
<dbReference type="InterPro" id="IPR013783">
    <property type="entry name" value="Ig-like_fold"/>
</dbReference>
<dbReference type="SMART" id="SM00423">
    <property type="entry name" value="PSI"/>
    <property type="match status" value="1"/>
</dbReference>
<dbReference type="Ensembl" id="ENSGEVT00005002406.1">
    <property type="protein sequence ID" value="ENSGEVP00005002291.1"/>
    <property type="gene ID" value="ENSGEVG00005001730.1"/>
</dbReference>
<evidence type="ECO:0000256" key="11">
    <source>
        <dbReference type="ARBA" id="ARBA00023157"/>
    </source>
</evidence>
<dbReference type="InterPro" id="IPR027231">
    <property type="entry name" value="Semaphorin"/>
</dbReference>
<dbReference type="SMART" id="SM00630">
    <property type="entry name" value="Sema"/>
    <property type="match status" value="1"/>
</dbReference>
<dbReference type="OrthoDB" id="9934005at2759"/>
<dbReference type="PROSITE" id="PS51004">
    <property type="entry name" value="SEMA"/>
    <property type="match status" value="1"/>
</dbReference>
<dbReference type="PANTHER" id="PTHR11036">
    <property type="entry name" value="SEMAPHORIN"/>
    <property type="match status" value="1"/>
</dbReference>
<dbReference type="InterPro" id="IPR003599">
    <property type="entry name" value="Ig_sub"/>
</dbReference>
<feature type="transmembrane region" description="Helical" evidence="16">
    <location>
        <begin position="644"/>
        <end position="666"/>
    </location>
</feature>
<dbReference type="InterPro" id="IPR015943">
    <property type="entry name" value="WD40/YVTN_repeat-like_dom_sf"/>
</dbReference>
<dbReference type="GO" id="GO:0030335">
    <property type="term" value="P:positive regulation of cell migration"/>
    <property type="evidence" value="ECO:0007669"/>
    <property type="project" value="TreeGrafter"/>
</dbReference>
<dbReference type="GO" id="GO:0021535">
    <property type="term" value="P:cell migration in hindbrain"/>
    <property type="evidence" value="ECO:0007669"/>
    <property type="project" value="Ensembl"/>
</dbReference>
<dbReference type="GO" id="GO:0001843">
    <property type="term" value="P:neural tube closure"/>
    <property type="evidence" value="ECO:0007669"/>
    <property type="project" value="Ensembl"/>
</dbReference>
<dbReference type="GO" id="GO:0045499">
    <property type="term" value="F:chemorepellent activity"/>
    <property type="evidence" value="ECO:0007669"/>
    <property type="project" value="TreeGrafter"/>
</dbReference>
<evidence type="ECO:0000256" key="3">
    <source>
        <dbReference type="ARBA" id="ARBA00022473"/>
    </source>
</evidence>
<dbReference type="InterPro" id="IPR016201">
    <property type="entry name" value="PSI"/>
</dbReference>
<keyword evidence="8" id="KW-0524">Neurogenesis</keyword>
<dbReference type="InterPro" id="IPR002165">
    <property type="entry name" value="Plexin_repeat"/>
</dbReference>
<dbReference type="CDD" id="cd11258">
    <property type="entry name" value="Sema_4C"/>
    <property type="match status" value="1"/>
</dbReference>
<feature type="domain" description="Ig-like" evidence="17">
    <location>
        <begin position="537"/>
        <end position="624"/>
    </location>
</feature>
<dbReference type="SMART" id="SM00409">
    <property type="entry name" value="IG"/>
    <property type="match status" value="1"/>
</dbReference>
<dbReference type="InterPro" id="IPR036352">
    <property type="entry name" value="Semap_dom_sf"/>
</dbReference>
<dbReference type="SUPFAM" id="SSF101912">
    <property type="entry name" value="Sema domain"/>
    <property type="match status" value="1"/>
</dbReference>
<accession>A0A8C4VI59</accession>